<organism evidence="2 3">
    <name type="scientific">Candidatus Obscuribacter phosphatis</name>
    <dbReference type="NCBI Taxonomy" id="1906157"/>
    <lineage>
        <taxon>Bacteria</taxon>
        <taxon>Bacillati</taxon>
        <taxon>Candidatus Melainabacteria</taxon>
        <taxon>Candidatus Obscuribacterales</taxon>
        <taxon>Candidatus Obscuribacteraceae</taxon>
        <taxon>Candidatus Obscuribacter</taxon>
    </lineage>
</organism>
<dbReference type="InterPro" id="IPR015943">
    <property type="entry name" value="WD40/YVTN_repeat-like_dom_sf"/>
</dbReference>
<dbReference type="Gene3D" id="2.130.10.10">
    <property type="entry name" value="YVTN repeat-like/Quinoprotein amine dehydrogenase"/>
    <property type="match status" value="2"/>
</dbReference>
<reference evidence="2" key="1">
    <citation type="submission" date="2021-02" db="EMBL/GenBank/DDBJ databases">
        <title>Genome-Resolved Metagenomics of a Microbial Community Performing Photosynthetic Biological Nutrient Removal.</title>
        <authorList>
            <person name="Mcdaniel E.A."/>
        </authorList>
    </citation>
    <scope>NUCLEOTIDE SEQUENCE</scope>
    <source>
        <strain evidence="2">UWPOB_OBS1</strain>
    </source>
</reference>
<dbReference type="PANTHER" id="PTHR47197:SF3">
    <property type="entry name" value="DIHYDRO-HEME D1 DEHYDROGENASE"/>
    <property type="match status" value="1"/>
</dbReference>
<dbReference type="Proteomes" id="UP000664277">
    <property type="component" value="Unassembled WGS sequence"/>
</dbReference>
<name>A0A8J7P6S0_9BACT</name>
<dbReference type="EMBL" id="JAFLCK010000003">
    <property type="protein sequence ID" value="MBN8659444.1"/>
    <property type="molecule type" value="Genomic_DNA"/>
</dbReference>
<accession>A0A8J7P6S0</accession>
<dbReference type="InterPro" id="IPR051200">
    <property type="entry name" value="Host-pathogen_enzymatic-act"/>
</dbReference>
<sequence>MAQINLAAKTFLLFLTLLALFAQGLPASATKLSPAITRELKLLFGDTVKIRLDGSVETKSGDLYLPVFPGGFNTKTAALKLLQVAPSKAQPEAIVFESGLCFIKVVRKAGHGGLVPLSSFDDKLKKLILTLKFAPDLIVPENFSLASQYKPLVTDQAITVEAEKAHSEQNSAGRVHHKSTGGVYITSSASGSIILVDNKSLKKAIEFPTEGTPLGMTLVGEKLYIADQSKSRLLIIDTAAREFMSHQIDLGPGSAPKAVAALPNGHLLYVSESGQGLIDCIETETGKVLVRTKVPPGPSRLAMTPNGNHLLVLNAPTGQVSFISTMNQRLLGSLNVGTAPQFVVISPDSRLAYISCKSSNHVTIVDVVKRLPVGQIKCGNGPTGLAVNHDGSRLFVACAKDNTIEEFDTTSRNKVKDFKLPLDVDFPGGIALEPSGKKLIITSAATDTIGVLEFESEKVSLVSIGRKSNDIIYVSAH</sequence>
<evidence type="ECO:0000313" key="2">
    <source>
        <dbReference type="EMBL" id="MBN8659444.1"/>
    </source>
</evidence>
<feature type="signal peptide" evidence="1">
    <location>
        <begin position="1"/>
        <end position="24"/>
    </location>
</feature>
<dbReference type="SUPFAM" id="SSF50974">
    <property type="entry name" value="Nitrous oxide reductase, N-terminal domain"/>
    <property type="match status" value="1"/>
</dbReference>
<feature type="chain" id="PRO_5035309402" evidence="1">
    <location>
        <begin position="25"/>
        <end position="477"/>
    </location>
</feature>
<dbReference type="InterPro" id="IPR011045">
    <property type="entry name" value="N2O_reductase_N"/>
</dbReference>
<evidence type="ECO:0000256" key="1">
    <source>
        <dbReference type="SAM" id="SignalP"/>
    </source>
</evidence>
<comment type="caution">
    <text evidence="2">The sequence shown here is derived from an EMBL/GenBank/DDBJ whole genome shotgun (WGS) entry which is preliminary data.</text>
</comment>
<evidence type="ECO:0000313" key="3">
    <source>
        <dbReference type="Proteomes" id="UP000664277"/>
    </source>
</evidence>
<dbReference type="PANTHER" id="PTHR47197">
    <property type="entry name" value="PROTEIN NIRF"/>
    <property type="match status" value="1"/>
</dbReference>
<keyword evidence="1" id="KW-0732">Signal</keyword>
<dbReference type="AlphaFoldDB" id="A0A8J7P6S0"/>
<gene>
    <name evidence="2" type="ORF">J0M35_03705</name>
</gene>
<protein>
    <submittedName>
        <fullName evidence="2">Uncharacterized protein</fullName>
    </submittedName>
</protein>
<proteinExistence type="predicted"/>